<proteinExistence type="predicted"/>
<keyword evidence="3" id="KW-1185">Reference proteome</keyword>
<keyword evidence="1" id="KW-0732">Signal</keyword>
<gene>
    <name evidence="2" type="ORF">H2LOC_004720</name>
</gene>
<dbReference type="RefSeq" id="WP_136495337.1">
    <property type="nucleotide sequence ID" value="NZ_CP046052.1"/>
</dbReference>
<evidence type="ECO:0000256" key="1">
    <source>
        <dbReference type="SAM" id="SignalP"/>
    </source>
</evidence>
<feature type="signal peptide" evidence="1">
    <location>
        <begin position="1"/>
        <end position="27"/>
    </location>
</feature>
<dbReference type="EMBL" id="CP046052">
    <property type="protein sequence ID" value="QGM45047.1"/>
    <property type="molecule type" value="Genomic_DNA"/>
</dbReference>
<feature type="chain" id="PRO_5025638018" evidence="1">
    <location>
        <begin position="28"/>
        <end position="86"/>
    </location>
</feature>
<protein>
    <submittedName>
        <fullName evidence="2">Uncharacterized protein</fullName>
    </submittedName>
</protein>
<dbReference type="KEGG" id="mhey:H2LOC_004720"/>
<evidence type="ECO:0000313" key="2">
    <source>
        <dbReference type="EMBL" id="QGM45047.1"/>
    </source>
</evidence>
<organism evidence="2 3">
    <name type="scientific">Methylocystis heyeri</name>
    <dbReference type="NCBI Taxonomy" id="391905"/>
    <lineage>
        <taxon>Bacteria</taxon>
        <taxon>Pseudomonadati</taxon>
        <taxon>Pseudomonadota</taxon>
        <taxon>Alphaproteobacteria</taxon>
        <taxon>Hyphomicrobiales</taxon>
        <taxon>Methylocystaceae</taxon>
        <taxon>Methylocystis</taxon>
    </lineage>
</organism>
<name>A0A6B8KBJ9_9HYPH</name>
<evidence type="ECO:0000313" key="3">
    <source>
        <dbReference type="Proteomes" id="UP000309061"/>
    </source>
</evidence>
<dbReference type="AlphaFoldDB" id="A0A6B8KBJ9"/>
<sequence>MIETRRFFLLGAIVAVLLFADTAASRSATMIYDDQPVFVRPPPRAASHGRECPTCYKGYDFGSGCFQYVWDGFHNIWSNVCLWGWH</sequence>
<dbReference type="Proteomes" id="UP000309061">
    <property type="component" value="Chromosome"/>
</dbReference>
<reference evidence="2 3" key="1">
    <citation type="submission" date="2019-11" db="EMBL/GenBank/DDBJ databases">
        <title>The genome sequence of Methylocystis heyeri.</title>
        <authorList>
            <person name="Oshkin I.Y."/>
            <person name="Miroshnikov K."/>
            <person name="Dedysh S.N."/>
        </authorList>
    </citation>
    <scope>NUCLEOTIDE SEQUENCE [LARGE SCALE GENOMIC DNA]</scope>
    <source>
        <strain evidence="2 3">H2</strain>
    </source>
</reference>
<accession>A0A6B8KBJ9</accession>